<evidence type="ECO:0000313" key="2">
    <source>
        <dbReference type="EMBL" id="MPC64689.1"/>
    </source>
</evidence>
<name>A0A5B7H488_PORTR</name>
<dbReference type="AlphaFoldDB" id="A0A5B7H488"/>
<protein>
    <submittedName>
        <fullName evidence="2">Uncharacterized protein</fullName>
    </submittedName>
</protein>
<proteinExistence type="predicted"/>
<accession>A0A5B7H488</accession>
<organism evidence="2 3">
    <name type="scientific">Portunus trituberculatus</name>
    <name type="common">Swimming crab</name>
    <name type="synonym">Neptunus trituberculatus</name>
    <dbReference type="NCBI Taxonomy" id="210409"/>
    <lineage>
        <taxon>Eukaryota</taxon>
        <taxon>Metazoa</taxon>
        <taxon>Ecdysozoa</taxon>
        <taxon>Arthropoda</taxon>
        <taxon>Crustacea</taxon>
        <taxon>Multicrustacea</taxon>
        <taxon>Malacostraca</taxon>
        <taxon>Eumalacostraca</taxon>
        <taxon>Eucarida</taxon>
        <taxon>Decapoda</taxon>
        <taxon>Pleocyemata</taxon>
        <taxon>Brachyura</taxon>
        <taxon>Eubrachyura</taxon>
        <taxon>Portunoidea</taxon>
        <taxon>Portunidae</taxon>
        <taxon>Portuninae</taxon>
        <taxon>Portunus</taxon>
    </lineage>
</organism>
<feature type="compositionally biased region" description="Polar residues" evidence="1">
    <location>
        <begin position="165"/>
        <end position="174"/>
    </location>
</feature>
<reference evidence="2 3" key="1">
    <citation type="submission" date="2019-05" db="EMBL/GenBank/DDBJ databases">
        <title>Another draft genome of Portunus trituberculatus and its Hox gene families provides insights of decapod evolution.</title>
        <authorList>
            <person name="Jeong J.-H."/>
            <person name="Song I."/>
            <person name="Kim S."/>
            <person name="Choi T."/>
            <person name="Kim D."/>
            <person name="Ryu S."/>
            <person name="Kim W."/>
        </authorList>
    </citation>
    <scope>NUCLEOTIDE SEQUENCE [LARGE SCALE GENOMIC DNA]</scope>
    <source>
        <tissue evidence="2">Muscle</tissue>
    </source>
</reference>
<feature type="region of interest" description="Disordered" evidence="1">
    <location>
        <begin position="127"/>
        <end position="175"/>
    </location>
</feature>
<evidence type="ECO:0000256" key="1">
    <source>
        <dbReference type="SAM" id="MobiDB-lite"/>
    </source>
</evidence>
<comment type="caution">
    <text evidence="2">The sequence shown here is derived from an EMBL/GenBank/DDBJ whole genome shotgun (WGS) entry which is preliminary data.</text>
</comment>
<dbReference type="Proteomes" id="UP000324222">
    <property type="component" value="Unassembled WGS sequence"/>
</dbReference>
<evidence type="ECO:0000313" key="3">
    <source>
        <dbReference type="Proteomes" id="UP000324222"/>
    </source>
</evidence>
<keyword evidence="3" id="KW-1185">Reference proteome</keyword>
<gene>
    <name evidence="2" type="ORF">E2C01_058809</name>
</gene>
<dbReference type="EMBL" id="VSRR010022436">
    <property type="protein sequence ID" value="MPC64689.1"/>
    <property type="molecule type" value="Genomic_DNA"/>
</dbReference>
<sequence>MSSAGSSWVRERGLYGHGINSTLQPYVSHGIEDGELAQAAPLLPCDPPGSHQARERLAPCLHDAPQGEKLPTLPQNWKSPHPGRQLPTNCLIYHAGACAEHQSSQPPHQEATQHECSLLSALQSENNHQTTQLHPTLRSPKAEYDALTSDSTASPSASTPELNGEPNTGSTTSALLVPSGVDSTWLLAASWLVTGSLSARRA</sequence>
<feature type="compositionally biased region" description="Low complexity" evidence="1">
    <location>
        <begin position="145"/>
        <end position="160"/>
    </location>
</feature>